<comment type="caution">
    <text evidence="2">The sequence shown here is derived from an EMBL/GenBank/DDBJ whole genome shotgun (WGS) entry which is preliminary data.</text>
</comment>
<gene>
    <name evidence="2" type="ORF">RYS15_05255</name>
</gene>
<sequence length="770" mass="85639">MTLSLSQRLWLWCGKALKWLVILALVLLLAAVAAFAWYMLWPTSSVPPLEQVDEVVYLDQGWGVRRESAPRQHYYYTPQGTSMPQGATTGAVRYDWFVHLELPFSDQRFADPDHLRQLRFLVDPAPTAGNPDQLPVGFTRHFDPVTGDQLLDVSCAACHTGELHMEREGRRYALRVDGGQAMHALTDTTRGAFAPKLVASLFYTALVPWKFDEFARRVLAQRYPDGKDELRDKLWASVRAFASSPQNNPFGHLYPVQEGYGRTDALGRIGNTVFGDHLKPANYPSGNYQPGNAPVSYPYLWNIWKFSWVQYNGSVAQPLARNIGEAMGVGARIPLLNDTDGPLPAPERFRSSVRIEDLVAIEHTLQSLQPPTWPDTLLGEVDTALADRGAGLFARHCQSCHGPHRVSEARQQALAPLKPSADSEWRIEVIPASHIGTDPATADGFMDRRYDLSPTGLTDADLEAALRPLLYRQLVRQVRYRLREVIDGRQRQGLALGELPALLADYPTRSPDARIPQARFDALLASLTELVVPLPSVPGVRTPAPDPLSCDLDCQTVALLWQLQHGQDYADIQLDALDVTRLTEGEALNVVGILVKNRYFADQRLDFDQQQCVEGFGTLDLPQQVRGYKPRPLAGVWATPPFLHNGSVPTIYQLLSPPETRSERFLVGSRRYDPEHLGYDVQSEGDGDGFWFDTTVAGNHNGGHAFAADPQLWQQHLADPDAQPLPQGVIGPILSHNDKMALLEYLKVHRDSRDQGYQPPAANCFGEGGV</sequence>
<dbReference type="PANTHER" id="PTHR30600:SF9">
    <property type="entry name" value="BLR7738 PROTEIN"/>
    <property type="match status" value="1"/>
</dbReference>
<dbReference type="EMBL" id="JAWIIJ010000003">
    <property type="protein sequence ID" value="MDV2078078.1"/>
    <property type="molecule type" value="Genomic_DNA"/>
</dbReference>
<evidence type="ECO:0000256" key="1">
    <source>
        <dbReference type="SAM" id="Phobius"/>
    </source>
</evidence>
<keyword evidence="3" id="KW-1185">Reference proteome</keyword>
<dbReference type="InterPro" id="IPR047758">
    <property type="entry name" value="CytoC_perox"/>
</dbReference>
<evidence type="ECO:0000313" key="2">
    <source>
        <dbReference type="EMBL" id="MDV2078078.1"/>
    </source>
</evidence>
<dbReference type="InterPro" id="IPR036909">
    <property type="entry name" value="Cyt_c-like_dom_sf"/>
</dbReference>
<dbReference type="RefSeq" id="WP_316972930.1">
    <property type="nucleotide sequence ID" value="NZ_JAWIIJ010000003.1"/>
</dbReference>
<dbReference type="InterPro" id="IPR051395">
    <property type="entry name" value="Cytochrome_c_Peroxidase/MauG"/>
</dbReference>
<reference evidence="2 3" key="1">
    <citation type="submission" date="2023-10" db="EMBL/GenBank/DDBJ databases">
        <title>Characteristics and mechanism of a salt-tolerant marine origin heterotrophic nitrifying- aerobic denitrifying bacteria Marinobacter xestospongiae HN1.</title>
        <authorList>
            <person name="Qi R."/>
        </authorList>
    </citation>
    <scope>NUCLEOTIDE SEQUENCE [LARGE SCALE GENOMIC DNA]</scope>
    <source>
        <strain evidence="2 3">HN1</strain>
    </source>
</reference>
<dbReference type="Proteomes" id="UP001269819">
    <property type="component" value="Unassembled WGS sequence"/>
</dbReference>
<protein>
    <submittedName>
        <fullName evidence="2">Cytochrome c</fullName>
    </submittedName>
</protein>
<keyword evidence="1" id="KW-0472">Membrane</keyword>
<dbReference type="SUPFAM" id="SSF46626">
    <property type="entry name" value="Cytochrome c"/>
    <property type="match status" value="1"/>
</dbReference>
<evidence type="ECO:0000313" key="3">
    <source>
        <dbReference type="Proteomes" id="UP001269819"/>
    </source>
</evidence>
<dbReference type="Pfam" id="PF21419">
    <property type="entry name" value="RoxA-like_Cyt-c"/>
    <property type="match status" value="1"/>
</dbReference>
<feature type="transmembrane region" description="Helical" evidence="1">
    <location>
        <begin position="20"/>
        <end position="41"/>
    </location>
</feature>
<keyword evidence="1" id="KW-1133">Transmembrane helix</keyword>
<dbReference type="Gene3D" id="1.10.760.10">
    <property type="entry name" value="Cytochrome c-like domain"/>
    <property type="match status" value="1"/>
</dbReference>
<dbReference type="PANTHER" id="PTHR30600">
    <property type="entry name" value="CYTOCHROME C PEROXIDASE-RELATED"/>
    <property type="match status" value="1"/>
</dbReference>
<accession>A0ABU3VUX7</accession>
<name>A0ABU3VUX7_9GAMM</name>
<keyword evidence="1" id="KW-0812">Transmembrane</keyword>
<organism evidence="2 3">
    <name type="scientific">Marinobacter xestospongiae</name>
    <dbReference type="NCBI Taxonomy" id="994319"/>
    <lineage>
        <taxon>Bacteria</taxon>
        <taxon>Pseudomonadati</taxon>
        <taxon>Pseudomonadota</taxon>
        <taxon>Gammaproteobacteria</taxon>
        <taxon>Pseudomonadales</taxon>
        <taxon>Marinobacteraceae</taxon>
        <taxon>Marinobacter</taxon>
    </lineage>
</organism>
<proteinExistence type="predicted"/>
<dbReference type="NCBIfam" id="NF040606">
    <property type="entry name" value="CytoC_perox"/>
    <property type="match status" value="1"/>
</dbReference>